<evidence type="ECO:0000256" key="1">
    <source>
        <dbReference type="SAM" id="Phobius"/>
    </source>
</evidence>
<evidence type="ECO:0000313" key="2">
    <source>
        <dbReference type="EMBL" id="QIL48739.1"/>
    </source>
</evidence>
<keyword evidence="3" id="KW-1185">Reference proteome</keyword>
<dbReference type="RefSeq" id="WP_166034872.1">
    <property type="nucleotide sequence ID" value="NZ_CP049887.1"/>
</dbReference>
<reference evidence="2 3" key="1">
    <citation type="submission" date="2020-03" db="EMBL/GenBank/DDBJ databases">
        <title>Vagococcus sp. nov., isolated from beetles.</title>
        <authorList>
            <person name="Hyun D.-W."/>
            <person name="Bae J.-W."/>
        </authorList>
    </citation>
    <scope>NUCLEOTIDE SEQUENCE [LARGE SCALE GENOMIC DNA]</scope>
    <source>
        <strain evidence="2 3">HDW17B</strain>
    </source>
</reference>
<feature type="transmembrane region" description="Helical" evidence="1">
    <location>
        <begin position="165"/>
        <end position="184"/>
    </location>
</feature>
<feature type="transmembrane region" description="Helical" evidence="1">
    <location>
        <begin position="129"/>
        <end position="145"/>
    </location>
</feature>
<feature type="transmembrane region" description="Helical" evidence="1">
    <location>
        <begin position="315"/>
        <end position="337"/>
    </location>
</feature>
<organism evidence="2 3">
    <name type="scientific">Vagococcus hydrophili</name>
    <dbReference type="NCBI Taxonomy" id="2714947"/>
    <lineage>
        <taxon>Bacteria</taxon>
        <taxon>Bacillati</taxon>
        <taxon>Bacillota</taxon>
        <taxon>Bacilli</taxon>
        <taxon>Lactobacillales</taxon>
        <taxon>Enterococcaceae</taxon>
        <taxon>Vagococcus</taxon>
    </lineage>
</organism>
<dbReference type="KEGG" id="vhy:G7082_09590"/>
<sequence length="384" mass="44695">MDKMQITPTIVSDVKCWLLFKKKENEYCLGSLSTNNFIKLYEYQIEDVNKMIYLMDGNNTLEFIDKQIKSFQVKNLFDVMCSIGLIQGYESQKKKNEFELYSFTFFKIPLYKMNKFLCALSSKIINRKILIIISMIMLIICIVFFKNIPYLMTSPTTYKLLDSDILNIILYYLLTIVSVLLHELSHALVASRYNIYPTYFSGALYLYISPIVYLTIPGIYTRQPKERIYVWGAGMYTNLLVSMISLLLFSLNNNNLAALIFVINITLVMVNLSPMMPLDGYFIVCTLLRETNMRRQFLHPFDKNVWSNSSILIKLYTFSSFLLIISVLLTQCIWLFKFISSAYEHNTDVISFFIDIKLVILVILVMIISRVIKLGAKKYGSFDV</sequence>
<protein>
    <submittedName>
        <fullName evidence="2">M50 family metallopeptidase</fullName>
    </submittedName>
</protein>
<feature type="transmembrane region" description="Helical" evidence="1">
    <location>
        <begin position="256"/>
        <end position="273"/>
    </location>
</feature>
<gene>
    <name evidence="2" type="ORF">G7082_09590</name>
</gene>
<feature type="transmembrane region" description="Helical" evidence="1">
    <location>
        <begin position="349"/>
        <end position="372"/>
    </location>
</feature>
<name>A0A6G8AUU4_9ENTE</name>
<feature type="transmembrane region" description="Helical" evidence="1">
    <location>
        <begin position="228"/>
        <end position="249"/>
    </location>
</feature>
<accession>A0A6G8AUU4</accession>
<keyword evidence="1" id="KW-0472">Membrane</keyword>
<feature type="transmembrane region" description="Helical" evidence="1">
    <location>
        <begin position="196"/>
        <end position="216"/>
    </location>
</feature>
<dbReference type="AlphaFoldDB" id="A0A6G8AUU4"/>
<evidence type="ECO:0000313" key="3">
    <source>
        <dbReference type="Proteomes" id="UP000501747"/>
    </source>
</evidence>
<dbReference type="Proteomes" id="UP000501747">
    <property type="component" value="Chromosome"/>
</dbReference>
<dbReference type="CDD" id="cd05709">
    <property type="entry name" value="S2P-M50"/>
    <property type="match status" value="1"/>
</dbReference>
<dbReference type="EMBL" id="CP049887">
    <property type="protein sequence ID" value="QIL48739.1"/>
    <property type="molecule type" value="Genomic_DNA"/>
</dbReference>
<proteinExistence type="predicted"/>
<keyword evidence="1" id="KW-1133">Transmembrane helix</keyword>
<keyword evidence="1" id="KW-0812">Transmembrane</keyword>